<evidence type="ECO:0008006" key="4">
    <source>
        <dbReference type="Google" id="ProtNLM"/>
    </source>
</evidence>
<dbReference type="InterPro" id="IPR011223">
    <property type="entry name" value="UCP028770"/>
</dbReference>
<name>A0A8B2NS10_9HYPH</name>
<organism evidence="2 3">
    <name type="scientific">Acuticoccus sediminis</name>
    <dbReference type="NCBI Taxonomy" id="2184697"/>
    <lineage>
        <taxon>Bacteria</taxon>
        <taxon>Pseudomonadati</taxon>
        <taxon>Pseudomonadota</taxon>
        <taxon>Alphaproteobacteria</taxon>
        <taxon>Hyphomicrobiales</taxon>
        <taxon>Amorphaceae</taxon>
        <taxon>Acuticoccus</taxon>
    </lineage>
</organism>
<keyword evidence="1" id="KW-1133">Transmembrane helix</keyword>
<dbReference type="RefSeq" id="WP_111348277.1">
    <property type="nucleotide sequence ID" value="NZ_JAIWKD010000007.1"/>
</dbReference>
<protein>
    <recommendedName>
        <fullName evidence="4">DUF3302 domain-containing protein</fullName>
    </recommendedName>
</protein>
<keyword evidence="3" id="KW-1185">Reference proteome</keyword>
<feature type="transmembrane region" description="Helical" evidence="1">
    <location>
        <begin position="6"/>
        <end position="26"/>
    </location>
</feature>
<dbReference type="Proteomes" id="UP000249590">
    <property type="component" value="Unassembled WGS sequence"/>
</dbReference>
<gene>
    <name evidence="2" type="ORF">DLJ53_19360</name>
</gene>
<proteinExistence type="predicted"/>
<keyword evidence="1" id="KW-0472">Membrane</keyword>
<reference evidence="2 3" key="1">
    <citation type="submission" date="2018-05" db="EMBL/GenBank/DDBJ databases">
        <title>Acuticoccus sediminis sp. nov., isolated from deep-sea sediment of Indian Ocean.</title>
        <authorList>
            <person name="Liu X."/>
            <person name="Lai Q."/>
            <person name="Du Y."/>
            <person name="Sun F."/>
            <person name="Zhang X."/>
            <person name="Wang S."/>
            <person name="Shao Z."/>
        </authorList>
    </citation>
    <scope>NUCLEOTIDE SEQUENCE [LARGE SCALE GENOMIC DNA]</scope>
    <source>
        <strain evidence="2 3">PTG4-2</strain>
    </source>
</reference>
<evidence type="ECO:0000313" key="2">
    <source>
        <dbReference type="EMBL" id="RAH99901.1"/>
    </source>
</evidence>
<keyword evidence="1" id="KW-0812">Transmembrane</keyword>
<evidence type="ECO:0000313" key="3">
    <source>
        <dbReference type="Proteomes" id="UP000249590"/>
    </source>
</evidence>
<accession>A0A8B2NS10</accession>
<feature type="transmembrane region" description="Helical" evidence="1">
    <location>
        <begin position="47"/>
        <end position="67"/>
    </location>
</feature>
<dbReference type="AlphaFoldDB" id="A0A8B2NS10"/>
<dbReference type="EMBL" id="QHHQ01000004">
    <property type="protein sequence ID" value="RAH99901.1"/>
    <property type="molecule type" value="Genomic_DNA"/>
</dbReference>
<sequence>MQPIDIFSLVVLSVVGLSVLIIFIVLARMPGVIARRRGHPQADAIAVGGWLGLLFGGILWPIMMIWAHTRTDATPRSGHD</sequence>
<evidence type="ECO:0000256" key="1">
    <source>
        <dbReference type="SAM" id="Phobius"/>
    </source>
</evidence>
<dbReference type="Pfam" id="PF11742">
    <property type="entry name" value="DUF3302"/>
    <property type="match status" value="1"/>
</dbReference>
<comment type="caution">
    <text evidence="2">The sequence shown here is derived from an EMBL/GenBank/DDBJ whole genome shotgun (WGS) entry which is preliminary data.</text>
</comment>
<dbReference type="PIRSF" id="PIRSF028770">
    <property type="entry name" value="UCP028770"/>
    <property type="match status" value="1"/>
</dbReference>